<keyword evidence="1" id="KW-1133">Transmembrane helix</keyword>
<dbReference type="AlphaFoldDB" id="A0AAP2DPR0"/>
<dbReference type="Proteomes" id="UP001319200">
    <property type="component" value="Unassembled WGS sequence"/>
</dbReference>
<feature type="transmembrane region" description="Helical" evidence="1">
    <location>
        <begin position="7"/>
        <end position="29"/>
    </location>
</feature>
<sequence>MNALARIISVIFHPLLMATYLFSLLAWALPSALAPLQPGSQPAYIVLVFIVTFLLPLSNIVIFRIFGTIRSFAMVERKERLIPFVFISAIYVAVTYLLYVKTGLGPDHNFLKLMIIIDLLVVVSTIATFFFKVSVHSVAIWGFVGITLLLTKIAEVNTLFYATIGLILLAGVVMSSRLQLAAHSSHEVMLGGVLGLATSIAGMLILF</sequence>
<name>A0AAP2DPR0_9BACT</name>
<evidence type="ECO:0000313" key="3">
    <source>
        <dbReference type="Proteomes" id="UP001319200"/>
    </source>
</evidence>
<comment type="caution">
    <text evidence="2">The sequence shown here is derived from an EMBL/GenBank/DDBJ whole genome shotgun (WGS) entry which is preliminary data.</text>
</comment>
<gene>
    <name evidence="2" type="ORF">KK083_19565</name>
</gene>
<keyword evidence="3" id="KW-1185">Reference proteome</keyword>
<feature type="transmembrane region" description="Helical" evidence="1">
    <location>
        <begin position="81"/>
        <end position="99"/>
    </location>
</feature>
<feature type="transmembrane region" description="Helical" evidence="1">
    <location>
        <begin position="44"/>
        <end position="69"/>
    </location>
</feature>
<organism evidence="2 3">
    <name type="scientific">Chryseosolibacter histidini</name>
    <dbReference type="NCBI Taxonomy" id="2782349"/>
    <lineage>
        <taxon>Bacteria</taxon>
        <taxon>Pseudomonadati</taxon>
        <taxon>Bacteroidota</taxon>
        <taxon>Cytophagia</taxon>
        <taxon>Cytophagales</taxon>
        <taxon>Chryseotaleaceae</taxon>
        <taxon>Chryseosolibacter</taxon>
    </lineage>
</organism>
<keyword evidence="1" id="KW-0812">Transmembrane</keyword>
<accession>A0AAP2DPR0</accession>
<reference evidence="2 3" key="1">
    <citation type="submission" date="2021-05" db="EMBL/GenBank/DDBJ databases">
        <title>A Polyphasic approach of four new species of the genus Ohtaekwangia: Ohtaekwangia histidinii sp. nov., Ohtaekwangia cretensis sp. nov., Ohtaekwangia indiensis sp. nov., Ohtaekwangia reichenbachii sp. nov. from diverse environment.</title>
        <authorList>
            <person name="Octaviana S."/>
        </authorList>
    </citation>
    <scope>NUCLEOTIDE SEQUENCE [LARGE SCALE GENOMIC DNA]</scope>
    <source>
        <strain evidence="2 3">PWU4</strain>
    </source>
</reference>
<evidence type="ECO:0000256" key="1">
    <source>
        <dbReference type="SAM" id="Phobius"/>
    </source>
</evidence>
<feature type="transmembrane region" description="Helical" evidence="1">
    <location>
        <begin position="160"/>
        <end position="176"/>
    </location>
</feature>
<feature type="transmembrane region" description="Helical" evidence="1">
    <location>
        <begin position="111"/>
        <end position="131"/>
    </location>
</feature>
<proteinExistence type="predicted"/>
<feature type="transmembrane region" description="Helical" evidence="1">
    <location>
        <begin position="188"/>
        <end position="206"/>
    </location>
</feature>
<dbReference type="EMBL" id="JAHESF010000021">
    <property type="protein sequence ID" value="MBT1699103.1"/>
    <property type="molecule type" value="Genomic_DNA"/>
</dbReference>
<protein>
    <submittedName>
        <fullName evidence="2">Uncharacterized protein</fullName>
    </submittedName>
</protein>
<evidence type="ECO:0000313" key="2">
    <source>
        <dbReference type="EMBL" id="MBT1699103.1"/>
    </source>
</evidence>
<keyword evidence="1" id="KW-0472">Membrane</keyword>